<gene>
    <name evidence="1" type="ORF">BOTBODRAFT_179300</name>
</gene>
<dbReference type="AlphaFoldDB" id="A0A067M060"/>
<dbReference type="HOGENOM" id="CLU_1219423_0_0_1"/>
<organism evidence="1 2">
    <name type="scientific">Botryobasidium botryosum (strain FD-172 SS1)</name>
    <dbReference type="NCBI Taxonomy" id="930990"/>
    <lineage>
        <taxon>Eukaryota</taxon>
        <taxon>Fungi</taxon>
        <taxon>Dikarya</taxon>
        <taxon>Basidiomycota</taxon>
        <taxon>Agaricomycotina</taxon>
        <taxon>Agaricomycetes</taxon>
        <taxon>Cantharellales</taxon>
        <taxon>Botryobasidiaceae</taxon>
        <taxon>Botryobasidium</taxon>
    </lineage>
</organism>
<dbReference type="OrthoDB" id="2685204at2759"/>
<protein>
    <submittedName>
        <fullName evidence="1">Uncharacterized protein</fullName>
    </submittedName>
</protein>
<keyword evidence="2" id="KW-1185">Reference proteome</keyword>
<dbReference type="EMBL" id="KL198082">
    <property type="protein sequence ID" value="KDQ09123.1"/>
    <property type="molecule type" value="Genomic_DNA"/>
</dbReference>
<accession>A0A067M060</accession>
<name>A0A067M060_BOTB1</name>
<sequence length="210" mass="24427">MTTINPQVEYLAHKQFKYADLFEKHAAELRKDPKLGQEAYDRVQRTWPLALGPEDQWNINDHNLKDYKNQFEEMCATSPETLDDHVKIMSAAFGMLNSITLHDMRTLTEDEQDQAGALFTKLMQVLDATLPPRTEFYISPRPFSDIESVRPGQRYFQEHDDDAETYLVRATHLDDEGNMRYTLQFEEDGELIKEFSKEEMSDILALSTLV</sequence>
<evidence type="ECO:0000313" key="2">
    <source>
        <dbReference type="Proteomes" id="UP000027195"/>
    </source>
</evidence>
<evidence type="ECO:0000313" key="1">
    <source>
        <dbReference type="EMBL" id="KDQ09123.1"/>
    </source>
</evidence>
<dbReference type="InParanoid" id="A0A067M060"/>
<dbReference type="Proteomes" id="UP000027195">
    <property type="component" value="Unassembled WGS sequence"/>
</dbReference>
<reference evidence="2" key="1">
    <citation type="journal article" date="2014" name="Proc. Natl. Acad. Sci. U.S.A.">
        <title>Extensive sampling of basidiomycete genomes demonstrates inadequacy of the white-rot/brown-rot paradigm for wood decay fungi.</title>
        <authorList>
            <person name="Riley R."/>
            <person name="Salamov A.A."/>
            <person name="Brown D.W."/>
            <person name="Nagy L.G."/>
            <person name="Floudas D."/>
            <person name="Held B.W."/>
            <person name="Levasseur A."/>
            <person name="Lombard V."/>
            <person name="Morin E."/>
            <person name="Otillar R."/>
            <person name="Lindquist E.A."/>
            <person name="Sun H."/>
            <person name="LaButti K.M."/>
            <person name="Schmutz J."/>
            <person name="Jabbour D."/>
            <person name="Luo H."/>
            <person name="Baker S.E."/>
            <person name="Pisabarro A.G."/>
            <person name="Walton J.D."/>
            <person name="Blanchette R.A."/>
            <person name="Henrissat B."/>
            <person name="Martin F."/>
            <person name="Cullen D."/>
            <person name="Hibbett D.S."/>
            <person name="Grigoriev I.V."/>
        </authorList>
    </citation>
    <scope>NUCLEOTIDE SEQUENCE [LARGE SCALE GENOMIC DNA]</scope>
    <source>
        <strain evidence="2">FD-172 SS1</strain>
    </source>
</reference>
<proteinExistence type="predicted"/>